<evidence type="ECO:0000256" key="6">
    <source>
        <dbReference type="ARBA" id="ARBA00048576"/>
    </source>
</evidence>
<dbReference type="SUPFAM" id="SSF55729">
    <property type="entry name" value="Acyl-CoA N-acyltransferases (Nat)"/>
    <property type="match status" value="1"/>
</dbReference>
<dbReference type="Gene3D" id="3.40.630.30">
    <property type="match status" value="1"/>
</dbReference>
<dbReference type="PANTHER" id="PTHR39322">
    <property type="entry name" value="ACYL-HOMOSERINE-LACTONE SYNTHASE"/>
    <property type="match status" value="1"/>
</dbReference>
<protein>
    <recommendedName>
        <fullName evidence="1 8">Acyl-homoserine-lactone synthase</fullName>
        <ecNumber evidence="1 8">2.3.1.184</ecNumber>
    </recommendedName>
    <alternativeName>
        <fullName evidence="8">Autoinducer synthesis protein</fullName>
    </alternativeName>
</protein>
<keyword evidence="10" id="KW-1185">Reference proteome</keyword>
<dbReference type="PRINTS" id="PR01549">
    <property type="entry name" value="AUTOINDCRSYN"/>
</dbReference>
<keyword evidence="2 7" id="KW-0673">Quorum sensing</keyword>
<keyword evidence="3 8" id="KW-0808">Transferase</keyword>
<dbReference type="RefSeq" id="WP_096434256.1">
    <property type="nucleotide sequence ID" value="NZ_NTJD01000009.1"/>
</dbReference>
<evidence type="ECO:0000256" key="8">
    <source>
        <dbReference type="RuleBase" id="RU361135"/>
    </source>
</evidence>
<dbReference type="InterPro" id="IPR001690">
    <property type="entry name" value="Autoind_synthase"/>
</dbReference>
<keyword evidence="5 7" id="KW-0071">Autoinducer synthesis</keyword>
<dbReference type="InterPro" id="IPR016181">
    <property type="entry name" value="Acyl_CoA_acyltransferase"/>
</dbReference>
<name>A0A2A4CNS5_9RHOB</name>
<comment type="catalytic activity">
    <reaction evidence="6 8">
        <text>a fatty acyl-[ACP] + S-adenosyl-L-methionine = an N-acyl-L-homoserine lactone + S-methyl-5'-thioadenosine + holo-[ACP] + H(+)</text>
        <dbReference type="Rhea" id="RHEA:10096"/>
        <dbReference type="Rhea" id="RHEA-COMP:9685"/>
        <dbReference type="Rhea" id="RHEA-COMP:14125"/>
        <dbReference type="ChEBI" id="CHEBI:15378"/>
        <dbReference type="ChEBI" id="CHEBI:17509"/>
        <dbReference type="ChEBI" id="CHEBI:55474"/>
        <dbReference type="ChEBI" id="CHEBI:59789"/>
        <dbReference type="ChEBI" id="CHEBI:64479"/>
        <dbReference type="ChEBI" id="CHEBI:138651"/>
        <dbReference type="EC" id="2.3.1.184"/>
    </reaction>
</comment>
<evidence type="ECO:0000256" key="5">
    <source>
        <dbReference type="ARBA" id="ARBA00022929"/>
    </source>
</evidence>
<dbReference type="InterPro" id="IPR018311">
    <property type="entry name" value="Autoind_synth_CS"/>
</dbReference>
<gene>
    <name evidence="9" type="ORF">CLN94_12165</name>
</gene>
<reference evidence="9 10" key="1">
    <citation type="submission" date="2017-09" db="EMBL/GenBank/DDBJ databases">
        <title>A multilocus sequence analysis scheme for characterization of bacteria in the genus Thioclava.</title>
        <authorList>
            <person name="Liu Y."/>
            <person name="Shao Z."/>
        </authorList>
    </citation>
    <scope>NUCLEOTIDE SEQUENCE [LARGE SCALE GENOMIC DNA]</scope>
    <source>
        <strain evidence="9 10">CAU 1312</strain>
    </source>
</reference>
<evidence type="ECO:0000256" key="1">
    <source>
        <dbReference type="ARBA" id="ARBA00012340"/>
    </source>
</evidence>
<dbReference type="OrthoDB" id="6169313at2"/>
<dbReference type="GO" id="GO:0009372">
    <property type="term" value="P:quorum sensing"/>
    <property type="evidence" value="ECO:0007669"/>
    <property type="project" value="UniProtKB-UniRule"/>
</dbReference>
<organism evidence="9 10">
    <name type="scientific">Pseudothioclava arenosa</name>
    <dbReference type="NCBI Taxonomy" id="1795308"/>
    <lineage>
        <taxon>Bacteria</taxon>
        <taxon>Pseudomonadati</taxon>
        <taxon>Pseudomonadota</taxon>
        <taxon>Alphaproteobacteria</taxon>
        <taxon>Rhodobacterales</taxon>
        <taxon>Paracoccaceae</taxon>
        <taxon>Pseudothioclava</taxon>
    </lineage>
</organism>
<proteinExistence type="inferred from homology"/>
<dbReference type="Proteomes" id="UP000243507">
    <property type="component" value="Unassembled WGS sequence"/>
</dbReference>
<evidence type="ECO:0000256" key="7">
    <source>
        <dbReference type="PROSITE-ProRule" id="PRU00533"/>
    </source>
</evidence>
<dbReference type="GO" id="GO:0007165">
    <property type="term" value="P:signal transduction"/>
    <property type="evidence" value="ECO:0007669"/>
    <property type="project" value="TreeGrafter"/>
</dbReference>
<dbReference type="EMBL" id="NTJD01000009">
    <property type="protein sequence ID" value="PCD75938.1"/>
    <property type="molecule type" value="Genomic_DNA"/>
</dbReference>
<dbReference type="PANTHER" id="PTHR39322:SF1">
    <property type="entry name" value="ISOVALERYL-HOMOSERINE LACTONE SYNTHASE"/>
    <property type="match status" value="1"/>
</dbReference>
<comment type="similarity">
    <text evidence="7 8">Belongs to the autoinducer synthase family.</text>
</comment>
<evidence type="ECO:0000313" key="10">
    <source>
        <dbReference type="Proteomes" id="UP000243507"/>
    </source>
</evidence>
<evidence type="ECO:0000256" key="2">
    <source>
        <dbReference type="ARBA" id="ARBA00022654"/>
    </source>
</evidence>
<comment type="caution">
    <text evidence="9">The sequence shown here is derived from an EMBL/GenBank/DDBJ whole genome shotgun (WGS) entry which is preliminary data.</text>
</comment>
<accession>A0A2A4CNS5</accession>
<dbReference type="PROSITE" id="PS00949">
    <property type="entry name" value="AUTOINDUCER_SYNTH_1"/>
    <property type="match status" value="1"/>
</dbReference>
<dbReference type="PROSITE" id="PS51187">
    <property type="entry name" value="AUTOINDUCER_SYNTH_2"/>
    <property type="match status" value="1"/>
</dbReference>
<sequence>MHNITFDFSDLHRHGSAFYDFLKLRKKVFVDQLGWDVPHDAQVEMDQYDTPVAHYSLVVDEDGEVVGGARAMATTAMWGVHSYMLRDAHLGKLKYIPPEILPHDIATPEVWECTRLVIADKLTTHEARAACLRMIVDGLVERARAQGATEMICLSSIALMRALRQIGYDVTRAGPTYRNDEDGRVYAALRMPAEFAHRETMPLVAAQAHATMAEGFGSTRHAA</sequence>
<dbReference type="AlphaFoldDB" id="A0A2A4CNS5"/>
<dbReference type="GO" id="GO:0061579">
    <property type="term" value="F:N-acyl homoserine lactone synthase activity"/>
    <property type="evidence" value="ECO:0007669"/>
    <property type="project" value="UniProtKB-UniRule"/>
</dbReference>
<evidence type="ECO:0000313" key="9">
    <source>
        <dbReference type="EMBL" id="PCD75938.1"/>
    </source>
</evidence>
<dbReference type="Pfam" id="PF00765">
    <property type="entry name" value="Autoind_synth"/>
    <property type="match status" value="1"/>
</dbReference>
<evidence type="ECO:0000256" key="3">
    <source>
        <dbReference type="ARBA" id="ARBA00022679"/>
    </source>
</evidence>
<dbReference type="EC" id="2.3.1.184" evidence="1 8"/>
<evidence type="ECO:0000256" key="4">
    <source>
        <dbReference type="ARBA" id="ARBA00022691"/>
    </source>
</evidence>
<keyword evidence="4 8" id="KW-0949">S-adenosyl-L-methionine</keyword>